<dbReference type="GO" id="GO:0005615">
    <property type="term" value="C:extracellular space"/>
    <property type="evidence" value="ECO:0007669"/>
    <property type="project" value="TreeGrafter"/>
</dbReference>
<dbReference type="Pfam" id="PF01759">
    <property type="entry name" value="NTR"/>
    <property type="match status" value="1"/>
</dbReference>
<dbReference type="EMBL" id="QXTE01000090">
    <property type="protein sequence ID" value="TFK07034.1"/>
    <property type="molecule type" value="Genomic_DNA"/>
</dbReference>
<comment type="subcellular location">
    <subcellularLocation>
        <location evidence="1">Secreted</location>
    </subcellularLocation>
</comment>
<dbReference type="SMART" id="SM00643">
    <property type="entry name" value="C345C"/>
    <property type="match status" value="1"/>
</dbReference>
<dbReference type="FunFam" id="2.40.50.120:FF:000014">
    <property type="entry name" value="Secreted frizzled-related protein 5"/>
    <property type="match status" value="1"/>
</dbReference>
<dbReference type="GO" id="GO:0035567">
    <property type="term" value="P:non-canonical Wnt signaling pathway"/>
    <property type="evidence" value="ECO:0007669"/>
    <property type="project" value="TreeGrafter"/>
</dbReference>
<feature type="signal peptide" evidence="11">
    <location>
        <begin position="1"/>
        <end position="25"/>
    </location>
</feature>
<gene>
    <name evidence="14" type="ORF">DR999_PMT10203</name>
</gene>
<keyword evidence="4" id="KW-0964">Secreted</keyword>
<comment type="caution">
    <text evidence="10">Lacks conserved residue(s) required for the propagation of feature annotation.</text>
</comment>
<evidence type="ECO:0000313" key="14">
    <source>
        <dbReference type="EMBL" id="TFK07034.1"/>
    </source>
</evidence>
<sequence length="312" mass="34434">MPCQGGTLGLLGTVLLALAALPAVGQDYDSSSWQPGQPPSGRGYGKAPQCVDIPADLQLCHEVGYGRMWLPNLLDHDSLAEVKQQAGAWVPLLAKRCHGDTQRFLCSLFAPVCLARPIYPCRSLCQAVQASCAPLMEAFGFPWPDMLRCARFPPDHRLCIAVQSGSSQATPPPASRICPQCETEQKAEGMMEQMCASDFVLKTRLRELQAEGGERRLAAAPKKKLLKRGPLQRPDTRRLVLHMRNAAACPCPQLADLRRPFLVLGRKAGGRLLLGAVYRWERGNREMRFALKFMFSYPCPPRYAPLPGAEQR</sequence>
<protein>
    <recommendedName>
        <fullName evidence="9">Secreted frizzled-related protein 5</fullName>
    </recommendedName>
</protein>
<dbReference type="GO" id="GO:0030154">
    <property type="term" value="P:cell differentiation"/>
    <property type="evidence" value="ECO:0007669"/>
    <property type="project" value="UniProtKB-KW"/>
</dbReference>
<reference evidence="14 15" key="2">
    <citation type="submission" date="2019-04" db="EMBL/GenBank/DDBJ databases">
        <title>The genome sequence of big-headed turtle.</title>
        <authorList>
            <person name="Gong S."/>
        </authorList>
    </citation>
    <scope>NUCLEOTIDE SEQUENCE [LARGE SCALE GENOMIC DNA]</scope>
    <source>
        <strain evidence="14">DO16091913</strain>
        <tissue evidence="14">Muscle</tissue>
    </source>
</reference>
<dbReference type="PROSITE" id="PS50189">
    <property type="entry name" value="NTR"/>
    <property type="match status" value="1"/>
</dbReference>
<feature type="disulfide bond" evidence="10">
    <location>
        <begin position="125"/>
        <end position="149"/>
    </location>
</feature>
<keyword evidence="14" id="KW-0371">Homeobox</keyword>
<dbReference type="Pfam" id="PF01392">
    <property type="entry name" value="Fz"/>
    <property type="match status" value="1"/>
</dbReference>
<proteinExistence type="inferred from homology"/>
<comment type="similarity">
    <text evidence="2">Belongs to the secreted frizzled-related protein (sFRP) family.</text>
</comment>
<keyword evidence="3" id="KW-0217">Developmental protein</keyword>
<evidence type="ECO:0000256" key="9">
    <source>
        <dbReference type="ARBA" id="ARBA00070241"/>
    </source>
</evidence>
<evidence type="ECO:0000256" key="8">
    <source>
        <dbReference type="ARBA" id="ARBA00023157"/>
    </source>
</evidence>
<dbReference type="FunFam" id="1.10.2000.10:FF:000001">
    <property type="entry name" value="secreted frizzled-related protein 2"/>
    <property type="match status" value="1"/>
</dbReference>
<evidence type="ECO:0000256" key="3">
    <source>
        <dbReference type="ARBA" id="ARBA00022473"/>
    </source>
</evidence>
<evidence type="ECO:0000313" key="15">
    <source>
        <dbReference type="Proteomes" id="UP000297703"/>
    </source>
</evidence>
<name>A0A4D9ELV4_9SAUR</name>
<dbReference type="Gene3D" id="2.40.50.120">
    <property type="match status" value="1"/>
</dbReference>
<dbReference type="Gene3D" id="1.10.2000.10">
    <property type="entry name" value="Frizzled cysteine-rich domain"/>
    <property type="match status" value="1"/>
</dbReference>
<dbReference type="InterPro" id="IPR018933">
    <property type="entry name" value="Netrin_module_non-TIMP"/>
</dbReference>
<dbReference type="OrthoDB" id="5985572at2759"/>
<dbReference type="GO" id="GO:0017147">
    <property type="term" value="F:Wnt-protein binding"/>
    <property type="evidence" value="ECO:0007669"/>
    <property type="project" value="TreeGrafter"/>
</dbReference>
<evidence type="ECO:0000259" key="13">
    <source>
        <dbReference type="PROSITE" id="PS50189"/>
    </source>
</evidence>
<dbReference type="PANTHER" id="PTHR11309">
    <property type="entry name" value="FRIZZLED"/>
    <property type="match status" value="1"/>
</dbReference>
<dbReference type="PROSITE" id="PS50038">
    <property type="entry name" value="FZ"/>
    <property type="match status" value="1"/>
</dbReference>
<evidence type="ECO:0000256" key="11">
    <source>
        <dbReference type="SAM" id="SignalP"/>
    </source>
</evidence>
<keyword evidence="5" id="KW-0879">Wnt signaling pathway</keyword>
<keyword evidence="7" id="KW-0221">Differentiation</keyword>
<keyword evidence="8 10" id="KW-1015">Disulfide bond</keyword>
<evidence type="ECO:0000256" key="7">
    <source>
        <dbReference type="ARBA" id="ARBA00022782"/>
    </source>
</evidence>
<dbReference type="GO" id="GO:0003677">
    <property type="term" value="F:DNA binding"/>
    <property type="evidence" value="ECO:0007669"/>
    <property type="project" value="UniProtKB-KW"/>
</dbReference>
<accession>A0A4D9ELV4</accession>
<evidence type="ECO:0000256" key="10">
    <source>
        <dbReference type="PROSITE-ProRule" id="PRU00090"/>
    </source>
</evidence>
<dbReference type="Proteomes" id="UP000297703">
    <property type="component" value="Unassembled WGS sequence"/>
</dbReference>
<keyword evidence="14" id="KW-0238">DNA-binding</keyword>
<feature type="domain" description="FZ" evidence="12">
    <location>
        <begin position="45"/>
        <end position="162"/>
    </location>
</feature>
<dbReference type="AlphaFoldDB" id="A0A4D9ELV4"/>
<evidence type="ECO:0000256" key="1">
    <source>
        <dbReference type="ARBA" id="ARBA00004613"/>
    </source>
</evidence>
<dbReference type="InterPro" id="IPR008993">
    <property type="entry name" value="TIMP-like_OB-fold"/>
</dbReference>
<dbReference type="CDD" id="cd03580">
    <property type="entry name" value="NTR_Sfrp1_like"/>
    <property type="match status" value="1"/>
</dbReference>
<dbReference type="STRING" id="55544.A0A4D9ELV4"/>
<evidence type="ECO:0000256" key="4">
    <source>
        <dbReference type="ARBA" id="ARBA00022525"/>
    </source>
</evidence>
<keyword evidence="15" id="KW-1185">Reference proteome</keyword>
<dbReference type="GO" id="GO:0060070">
    <property type="term" value="P:canonical Wnt signaling pathway"/>
    <property type="evidence" value="ECO:0007669"/>
    <property type="project" value="TreeGrafter"/>
</dbReference>
<dbReference type="SUPFAM" id="SSF63501">
    <property type="entry name" value="Frizzled cysteine-rich domain"/>
    <property type="match status" value="1"/>
</dbReference>
<dbReference type="PANTHER" id="PTHR11309:SF46">
    <property type="entry name" value="SECRETED FRIZZLED-RELATED PROTEIN 5"/>
    <property type="match status" value="1"/>
</dbReference>
<dbReference type="InterPro" id="IPR020067">
    <property type="entry name" value="Frizzled_dom"/>
</dbReference>
<feature type="chain" id="PRO_5020036508" description="Secreted frizzled-related protein 5" evidence="11">
    <location>
        <begin position="26"/>
        <end position="312"/>
    </location>
</feature>
<evidence type="ECO:0000256" key="2">
    <source>
        <dbReference type="ARBA" id="ARBA00010054"/>
    </source>
</evidence>
<reference evidence="14 15" key="1">
    <citation type="submission" date="2019-04" db="EMBL/GenBank/DDBJ databases">
        <title>Draft genome of the big-headed turtle Platysternon megacephalum.</title>
        <authorList>
            <person name="Gong S."/>
        </authorList>
    </citation>
    <scope>NUCLEOTIDE SEQUENCE [LARGE SCALE GENOMIC DNA]</scope>
    <source>
        <strain evidence="14">DO16091913</strain>
        <tissue evidence="14">Muscle</tissue>
    </source>
</reference>
<dbReference type="SMART" id="SM00063">
    <property type="entry name" value="FRI"/>
    <property type="match status" value="1"/>
</dbReference>
<keyword evidence="6 11" id="KW-0732">Signal</keyword>
<feature type="domain" description="NTR" evidence="13">
    <location>
        <begin position="178"/>
        <end position="299"/>
    </location>
</feature>
<dbReference type="InterPro" id="IPR001134">
    <property type="entry name" value="Netrin_domain"/>
</dbReference>
<feature type="disulfide bond" evidence="10">
    <location>
        <begin position="60"/>
        <end position="106"/>
    </location>
</feature>
<evidence type="ECO:0000256" key="5">
    <source>
        <dbReference type="ARBA" id="ARBA00022687"/>
    </source>
</evidence>
<comment type="caution">
    <text evidence="14">The sequence shown here is derived from an EMBL/GenBank/DDBJ whole genome shotgun (WGS) entry which is preliminary data.</text>
</comment>
<evidence type="ECO:0000256" key="6">
    <source>
        <dbReference type="ARBA" id="ARBA00022729"/>
    </source>
</evidence>
<dbReference type="InterPro" id="IPR015526">
    <property type="entry name" value="Frizzled/SFRP"/>
</dbReference>
<dbReference type="InterPro" id="IPR036790">
    <property type="entry name" value="Frizzled_dom_sf"/>
</dbReference>
<evidence type="ECO:0000259" key="12">
    <source>
        <dbReference type="PROSITE" id="PS50038"/>
    </source>
</evidence>
<organism evidence="14 15">
    <name type="scientific">Platysternon megacephalum</name>
    <name type="common">big-headed turtle</name>
    <dbReference type="NCBI Taxonomy" id="55544"/>
    <lineage>
        <taxon>Eukaryota</taxon>
        <taxon>Metazoa</taxon>
        <taxon>Chordata</taxon>
        <taxon>Craniata</taxon>
        <taxon>Vertebrata</taxon>
        <taxon>Euteleostomi</taxon>
        <taxon>Archelosauria</taxon>
        <taxon>Testudinata</taxon>
        <taxon>Testudines</taxon>
        <taxon>Cryptodira</taxon>
        <taxon>Durocryptodira</taxon>
        <taxon>Testudinoidea</taxon>
        <taxon>Platysternidae</taxon>
        <taxon>Platysternon</taxon>
    </lineage>
</organism>
<dbReference type="SUPFAM" id="SSF50242">
    <property type="entry name" value="TIMP-like"/>
    <property type="match status" value="1"/>
</dbReference>